<comment type="caution">
    <text evidence="1">The sequence shown here is derived from an EMBL/GenBank/DDBJ whole genome shotgun (WGS) entry which is preliminary data.</text>
</comment>
<evidence type="ECO:0000313" key="4">
    <source>
        <dbReference type="Proteomes" id="UP000480929"/>
    </source>
</evidence>
<dbReference type="Proteomes" id="UP000433575">
    <property type="component" value="Unassembled WGS sequence"/>
</dbReference>
<evidence type="ECO:0000313" key="2">
    <source>
        <dbReference type="EMBL" id="MSC34002.1"/>
    </source>
</evidence>
<dbReference type="RefSeq" id="WP_154239492.1">
    <property type="nucleotide sequence ID" value="NZ_CALJPI010000025.1"/>
</dbReference>
<dbReference type="AlphaFoldDB" id="A0A6N7S9E9"/>
<dbReference type="Proteomes" id="UP000480929">
    <property type="component" value="Unassembled WGS sequence"/>
</dbReference>
<reference evidence="3 4" key="1">
    <citation type="journal article" date="2019" name="Nat. Med.">
        <title>A library of human gut bacterial isolates paired with longitudinal multiomics data enables mechanistic microbiome research.</title>
        <authorList>
            <person name="Poyet M."/>
            <person name="Groussin M."/>
            <person name="Gibbons S.M."/>
            <person name="Avila-Pacheco J."/>
            <person name="Jiang X."/>
            <person name="Kearney S.M."/>
            <person name="Perrotta A.R."/>
            <person name="Berdy B."/>
            <person name="Zhao S."/>
            <person name="Lieberman T.D."/>
            <person name="Swanson P.K."/>
            <person name="Smith M."/>
            <person name="Roesemann S."/>
            <person name="Alexander J.E."/>
            <person name="Rich S.A."/>
            <person name="Livny J."/>
            <person name="Vlamakis H."/>
            <person name="Clish C."/>
            <person name="Bullock K."/>
            <person name="Deik A."/>
            <person name="Scott J."/>
            <person name="Pierce K.A."/>
            <person name="Xavier R.J."/>
            <person name="Alm E.J."/>
        </authorList>
    </citation>
    <scope>NUCLEOTIDE SEQUENCE [LARGE SCALE GENOMIC DNA]</scope>
    <source>
        <strain evidence="1 3">BIOML-A4</strain>
        <strain evidence="2 4">BIOML-A5</strain>
    </source>
</reference>
<protein>
    <submittedName>
        <fullName evidence="1">Uncharacterized protein</fullName>
    </submittedName>
</protein>
<evidence type="ECO:0000313" key="3">
    <source>
        <dbReference type="Proteomes" id="UP000433575"/>
    </source>
</evidence>
<accession>A0A6N7S9E9</accession>
<organism evidence="1 3">
    <name type="scientific">Holdemania massiliensis</name>
    <dbReference type="NCBI Taxonomy" id="1468449"/>
    <lineage>
        <taxon>Bacteria</taxon>
        <taxon>Bacillati</taxon>
        <taxon>Bacillota</taxon>
        <taxon>Erysipelotrichia</taxon>
        <taxon>Erysipelotrichales</taxon>
        <taxon>Erysipelotrichaceae</taxon>
        <taxon>Holdemania</taxon>
    </lineage>
</organism>
<proteinExistence type="predicted"/>
<evidence type="ECO:0000313" key="1">
    <source>
        <dbReference type="EMBL" id="MSA90272.1"/>
    </source>
</evidence>
<name>A0A6N7S9E9_9FIRM</name>
<dbReference type="EMBL" id="WKPI01000025">
    <property type="protein sequence ID" value="MSC34002.1"/>
    <property type="molecule type" value="Genomic_DNA"/>
</dbReference>
<sequence>MNFHPFPAGNHPSELESIKISNSPFQSEAAGSLVFGGHDFLDSVIF</sequence>
<dbReference type="EMBL" id="WKPJ01000023">
    <property type="protein sequence ID" value="MSA90272.1"/>
    <property type="molecule type" value="Genomic_DNA"/>
</dbReference>
<gene>
    <name evidence="2" type="ORF">GKD88_12815</name>
    <name evidence="1" type="ORF">GKE08_13145</name>
</gene>
<keyword evidence="4" id="KW-1185">Reference proteome</keyword>